<evidence type="ECO:0000256" key="1">
    <source>
        <dbReference type="SAM" id="MobiDB-lite"/>
    </source>
</evidence>
<dbReference type="AlphaFoldDB" id="A0A9P0K3C0"/>
<proteinExistence type="predicted"/>
<feature type="compositionally biased region" description="Polar residues" evidence="1">
    <location>
        <begin position="10"/>
        <end position="23"/>
    </location>
</feature>
<feature type="region of interest" description="Disordered" evidence="1">
    <location>
        <begin position="1"/>
        <end position="23"/>
    </location>
</feature>
<dbReference type="OrthoDB" id="6754596at2759"/>
<dbReference type="Proteomes" id="UP001152888">
    <property type="component" value="Unassembled WGS sequence"/>
</dbReference>
<dbReference type="EMBL" id="CAKOFQ010006733">
    <property type="protein sequence ID" value="CAH1966406.1"/>
    <property type="molecule type" value="Genomic_DNA"/>
</dbReference>
<comment type="caution">
    <text evidence="2">The sequence shown here is derived from an EMBL/GenBank/DDBJ whole genome shotgun (WGS) entry which is preliminary data.</text>
</comment>
<reference evidence="2" key="1">
    <citation type="submission" date="2022-03" db="EMBL/GenBank/DDBJ databases">
        <authorList>
            <person name="Sayadi A."/>
        </authorList>
    </citation>
    <scope>NUCLEOTIDE SEQUENCE</scope>
</reference>
<organism evidence="2 3">
    <name type="scientific">Acanthoscelides obtectus</name>
    <name type="common">Bean weevil</name>
    <name type="synonym">Bruchus obtectus</name>
    <dbReference type="NCBI Taxonomy" id="200917"/>
    <lineage>
        <taxon>Eukaryota</taxon>
        <taxon>Metazoa</taxon>
        <taxon>Ecdysozoa</taxon>
        <taxon>Arthropoda</taxon>
        <taxon>Hexapoda</taxon>
        <taxon>Insecta</taxon>
        <taxon>Pterygota</taxon>
        <taxon>Neoptera</taxon>
        <taxon>Endopterygota</taxon>
        <taxon>Coleoptera</taxon>
        <taxon>Polyphaga</taxon>
        <taxon>Cucujiformia</taxon>
        <taxon>Chrysomeloidea</taxon>
        <taxon>Chrysomelidae</taxon>
        <taxon>Bruchinae</taxon>
        <taxon>Bruchini</taxon>
        <taxon>Acanthoscelides</taxon>
    </lineage>
</organism>
<sequence>MEESSEVHSNDTSAISAPTQQPSVEAVNQNVKQASLPQVIEPEPEAEVVGNGNIEENSEYSQEDYDTDDVSPIFLPYYFAYCEFFQDRYF</sequence>
<evidence type="ECO:0000313" key="3">
    <source>
        <dbReference type="Proteomes" id="UP001152888"/>
    </source>
</evidence>
<accession>A0A9P0K3C0</accession>
<evidence type="ECO:0000313" key="2">
    <source>
        <dbReference type="EMBL" id="CAH1966406.1"/>
    </source>
</evidence>
<keyword evidence="3" id="KW-1185">Reference proteome</keyword>
<name>A0A9P0K3C0_ACAOB</name>
<gene>
    <name evidence="2" type="ORF">ACAOBT_LOCUS6816</name>
</gene>
<feature type="compositionally biased region" description="Acidic residues" evidence="1">
    <location>
        <begin position="56"/>
        <end position="65"/>
    </location>
</feature>
<protein>
    <submittedName>
        <fullName evidence="2">Uncharacterized protein</fullName>
    </submittedName>
</protein>
<feature type="region of interest" description="Disordered" evidence="1">
    <location>
        <begin position="35"/>
        <end position="65"/>
    </location>
</feature>